<evidence type="ECO:0000313" key="5">
    <source>
        <dbReference type="EMBL" id="CAH3034553.1"/>
    </source>
</evidence>
<comment type="caution">
    <text evidence="5">The sequence shown here is derived from an EMBL/GenBank/DDBJ whole genome shotgun (WGS) entry which is preliminary data.</text>
</comment>
<dbReference type="PROSITE" id="PS50966">
    <property type="entry name" value="ZF_SWIM"/>
    <property type="match status" value="1"/>
</dbReference>
<keyword evidence="1" id="KW-0862">Zinc</keyword>
<keyword evidence="1" id="KW-0479">Metal-binding</keyword>
<evidence type="ECO:0000259" key="3">
    <source>
        <dbReference type="PROSITE" id="PS50225"/>
    </source>
</evidence>
<reference evidence="5 6" key="1">
    <citation type="submission" date="2022-05" db="EMBL/GenBank/DDBJ databases">
        <authorList>
            <consortium name="Genoscope - CEA"/>
            <person name="William W."/>
        </authorList>
    </citation>
    <scope>NUCLEOTIDE SEQUENCE [LARGE SCALE GENOMIC DNA]</scope>
</reference>
<keyword evidence="1" id="KW-0863">Zinc-finger</keyword>
<evidence type="ECO:0000256" key="2">
    <source>
        <dbReference type="SAM" id="MobiDB-lite"/>
    </source>
</evidence>
<feature type="domain" description="SOCS box" evidence="3">
    <location>
        <begin position="72"/>
        <end position="114"/>
    </location>
</feature>
<proteinExistence type="predicted"/>
<evidence type="ECO:0000256" key="1">
    <source>
        <dbReference type="PROSITE-ProRule" id="PRU00325"/>
    </source>
</evidence>
<dbReference type="PANTHER" id="PTHR22619">
    <property type="entry name" value="ZINC FINGER SWIM DOMAIN CONTAINING PROTEIN 4, 5, 6"/>
    <property type="match status" value="1"/>
</dbReference>
<dbReference type="PROSITE" id="PS50225">
    <property type="entry name" value="SOCS"/>
    <property type="match status" value="1"/>
</dbReference>
<dbReference type="EMBL" id="CALNXJ010000002">
    <property type="protein sequence ID" value="CAH3034553.1"/>
    <property type="molecule type" value="Genomic_DNA"/>
</dbReference>
<accession>A0AAU9VS98</accession>
<sequence>MWWDDDDYYSLPYSFGSNDDMDDDSDDHYTFDDDYYYSSGEDYSDVISRRMRSKSDDVEDITEIEASTPSYQVSSLQDLCCRFISRRFPFAFIEHRSPPIPDQLQLKIIQFSFPEDEDMIRKYAEFSRSSVDFSAARRLVENGTVKDVNQIGFRLSATVGDRRTYPRRGNNNKSYVTIQFDRGKITSAHCSCELSTNWCVHVVATCLERIKNKDKISIHMPISDSLNLLDREQLLKFAQYLLSEHQHEPVVETAQQLLNRLLSRQQQDKPDDINLIAGAPDPTAGPGLDEEAHWFVSKSGFQSRCESLMYESQADLGFISYNDRDNDRGSSVTELWAKNCFQHALVQDEMDLQYNDYSTYSSSRRLNVLKVLEAVADLLEDDFMSAVSALTMCTEQLTERLNKICRVDSPAADTAIRWCRAKEESKENTGTFFGSLAGGFTPRISSCSTLSDEVSRLWRLTVLWPGVPPKQRKGMIEQLRTLNQTVSVAFMNGPLRPWHGLEVAVRLASINWGSDVFQSVLRGEWIQSPVVVSCMAIHLTCQLKDQLVNLMEVDEGQKNEEQCRASRILSFHNPHCISFGPHCIVNIHSVCSMIEALYISSRHDEAMRLTVTLCSTLVLFYKGHLLQLFDAATLPVSARCHLGSSTLPEGVNEGDHQTENKVDLDGGQEMDPLVEINGESPMNVDAPNEEPNFDHVWPENTILSVTTFAFLFHFLSRKPDLAQECLAKMKHTLSEEISLHALEDAESLRFHIGVIGLLLQRLPAPSLHHEVEEYNYECWLTYQLICSSPTPTDLNFLAHLGQHLMGAATATATPTTTLAPPSSLTRVIFHHLLKGAPAALSKNLTEQQNIGLDSAFHVLGHVNKYMLKERSPSWMLFQYANCRLWAKLAEVVLRSLSDSPELLKKAMTYILQPRGMLGVPIPEGTSNETISFEVMSRLRNMEVVKAKCRIAYSLAKALSSKQGNTIKMSEYKAETGGRQWRRESIEMEMPRKIMKAGVGNALKMCAVQIGAHCLYLEKLSDRNRAHSDMVRWLLDFVVSSGMDAVKCLVKCEGGVMLFLAQSELLTLCEKVLQKFDLLSARDIVKSILLSLLEKASGSQKLDDMKKLVSFCRDKRCAIQMELLPWICQRLKSLAEGEAFLPFEVLMDASLGMFEHFKEKLSTQENINRRMWSPRGKFGLRRLFSDEGQIEDDSDNEDSDGLMNNRNPYKTSEPHPHLQVAFDLGMMGLEKIKERADEWEDDWYPRYHRCPVKEHLTVFCRLVCYVAKKTWLTETQETYHKFSRKIRILDKPRKKVDKTIAISDDKPGCSHWEDAQSQSVSQKSSEDSYLHKFVCSLISNVDNPMWLFEVVKELGQHLNTEGARSSPSSRVERYERRDAEIKEACQTHPSVKLLLQRAVDEFLKLLSGPKMVTAVEEVTHRRDRRHLEPSEIMYELRRSKVMNTNMTDLLKTTKRALNILDSSGAKLKDLTEEISKQYPILQPLLDHVLGDKDIYSSDEREVGLFRSHAGIFPALVAHGLFPGMFESAFSDDYF</sequence>
<feature type="region of interest" description="Disordered" evidence="2">
    <location>
        <begin position="647"/>
        <end position="666"/>
    </location>
</feature>
<dbReference type="Proteomes" id="UP001159428">
    <property type="component" value="Unassembled WGS sequence"/>
</dbReference>
<evidence type="ECO:0000313" key="6">
    <source>
        <dbReference type="Proteomes" id="UP001159428"/>
    </source>
</evidence>
<feature type="compositionally biased region" description="Basic and acidic residues" evidence="2">
    <location>
        <begin position="653"/>
        <end position="664"/>
    </location>
</feature>
<dbReference type="GO" id="GO:0008270">
    <property type="term" value="F:zinc ion binding"/>
    <property type="evidence" value="ECO:0007669"/>
    <property type="project" value="UniProtKB-KW"/>
</dbReference>
<feature type="domain" description="SWIM-type" evidence="4">
    <location>
        <begin position="174"/>
        <end position="210"/>
    </location>
</feature>
<protein>
    <recommendedName>
        <fullName evidence="7">SWIM-type domain-containing protein</fullName>
    </recommendedName>
</protein>
<organism evidence="5 6">
    <name type="scientific">Pocillopora meandrina</name>
    <dbReference type="NCBI Taxonomy" id="46732"/>
    <lineage>
        <taxon>Eukaryota</taxon>
        <taxon>Metazoa</taxon>
        <taxon>Cnidaria</taxon>
        <taxon>Anthozoa</taxon>
        <taxon>Hexacorallia</taxon>
        <taxon>Scleractinia</taxon>
        <taxon>Astrocoeniina</taxon>
        <taxon>Pocilloporidae</taxon>
        <taxon>Pocillopora</taxon>
    </lineage>
</organism>
<feature type="region of interest" description="Disordered" evidence="2">
    <location>
        <begin position="1188"/>
        <end position="1209"/>
    </location>
</feature>
<dbReference type="InterPro" id="IPR007527">
    <property type="entry name" value="Znf_SWIM"/>
</dbReference>
<name>A0AAU9VS98_9CNID</name>
<evidence type="ECO:0000259" key="4">
    <source>
        <dbReference type="PROSITE" id="PS50966"/>
    </source>
</evidence>
<dbReference type="InterPro" id="IPR001496">
    <property type="entry name" value="SOCS_box"/>
</dbReference>
<evidence type="ECO:0008006" key="7">
    <source>
        <dbReference type="Google" id="ProtNLM"/>
    </source>
</evidence>
<feature type="compositionally biased region" description="Acidic residues" evidence="2">
    <location>
        <begin position="1188"/>
        <end position="1199"/>
    </location>
</feature>
<dbReference type="PANTHER" id="PTHR22619:SF1">
    <property type="entry name" value="ZINC FINGER SWIM DOMAIN-CONTAINING PROTEIN 8"/>
    <property type="match status" value="1"/>
</dbReference>
<keyword evidence="6" id="KW-1185">Reference proteome</keyword>
<gene>
    <name evidence="5" type="ORF">PMEA_00010810</name>
</gene>
<dbReference type="GO" id="GO:0031462">
    <property type="term" value="C:Cul2-RING ubiquitin ligase complex"/>
    <property type="evidence" value="ECO:0007669"/>
    <property type="project" value="TreeGrafter"/>
</dbReference>